<comment type="similarity">
    <text evidence="1 7">Belongs to the SbcD family.</text>
</comment>
<evidence type="ECO:0000313" key="10">
    <source>
        <dbReference type="EMBL" id="ALC17236.1"/>
    </source>
</evidence>
<evidence type="ECO:0000256" key="6">
    <source>
        <dbReference type="ARBA" id="ARBA00022839"/>
    </source>
</evidence>
<name>A0A0M5ILC2_9BACT</name>
<dbReference type="InterPro" id="IPR026843">
    <property type="entry name" value="SbcD_C"/>
</dbReference>
<dbReference type="CDD" id="cd00840">
    <property type="entry name" value="MPP_Mre11_N"/>
    <property type="match status" value="1"/>
</dbReference>
<proteinExistence type="inferred from homology"/>
<accession>A0A0M5ILC2</accession>
<dbReference type="PANTHER" id="PTHR30337">
    <property type="entry name" value="COMPONENT OF ATP-DEPENDENT DSDNA EXONUCLEASE"/>
    <property type="match status" value="1"/>
</dbReference>
<dbReference type="GO" id="GO:0006260">
    <property type="term" value="P:DNA replication"/>
    <property type="evidence" value="ECO:0007669"/>
    <property type="project" value="UniProtKB-KW"/>
</dbReference>
<dbReference type="SUPFAM" id="SSF56300">
    <property type="entry name" value="Metallo-dependent phosphatases"/>
    <property type="match status" value="1"/>
</dbReference>
<dbReference type="Pfam" id="PF00149">
    <property type="entry name" value="Metallophos"/>
    <property type="match status" value="1"/>
</dbReference>
<feature type="domain" description="Nuclease SbcCD subunit D C-terminal" evidence="9">
    <location>
        <begin position="266"/>
        <end position="354"/>
    </location>
</feature>
<evidence type="ECO:0000259" key="9">
    <source>
        <dbReference type="Pfam" id="PF12320"/>
    </source>
</evidence>
<keyword evidence="11" id="KW-1185">Reference proteome</keyword>
<organism evidence="10 11">
    <name type="scientific">Desulfuromonas soudanensis</name>
    <dbReference type="NCBI Taxonomy" id="1603606"/>
    <lineage>
        <taxon>Bacteria</taxon>
        <taxon>Pseudomonadati</taxon>
        <taxon>Thermodesulfobacteriota</taxon>
        <taxon>Desulfuromonadia</taxon>
        <taxon>Desulfuromonadales</taxon>
        <taxon>Desulfuromonadaceae</taxon>
        <taxon>Desulfuromonas</taxon>
    </lineage>
</organism>
<evidence type="ECO:0000256" key="1">
    <source>
        <dbReference type="ARBA" id="ARBA00010555"/>
    </source>
</evidence>
<dbReference type="PATRIC" id="fig|1603606.3.peg.2684"/>
<dbReference type="InterPro" id="IPR029052">
    <property type="entry name" value="Metallo-depent_PP-like"/>
</dbReference>
<dbReference type="InterPro" id="IPR041796">
    <property type="entry name" value="Mre11_N"/>
</dbReference>
<comment type="subunit">
    <text evidence="2 7">Heterodimer of SbcC and SbcD.</text>
</comment>
<dbReference type="InterPro" id="IPR004593">
    <property type="entry name" value="SbcD"/>
</dbReference>
<dbReference type="InterPro" id="IPR050535">
    <property type="entry name" value="DNA_Repair-Maintenance_Comp"/>
</dbReference>
<feature type="domain" description="Calcineurin-like phosphoesterase" evidence="8">
    <location>
        <begin position="1"/>
        <end position="215"/>
    </location>
</feature>
<evidence type="ECO:0000256" key="7">
    <source>
        <dbReference type="RuleBase" id="RU363069"/>
    </source>
</evidence>
<evidence type="ECO:0000259" key="8">
    <source>
        <dbReference type="Pfam" id="PF00149"/>
    </source>
</evidence>
<gene>
    <name evidence="7" type="primary">sbcD</name>
    <name evidence="10" type="ORF">DSOUD_2483</name>
</gene>
<dbReference type="Proteomes" id="UP000057158">
    <property type="component" value="Chromosome"/>
</dbReference>
<dbReference type="Gene3D" id="3.60.21.10">
    <property type="match status" value="1"/>
</dbReference>
<dbReference type="InterPro" id="IPR004843">
    <property type="entry name" value="Calcineurin-like_PHP"/>
</dbReference>
<keyword evidence="5 7" id="KW-0378">Hydrolase</keyword>
<reference evidence="10 11" key="1">
    <citation type="submission" date="2015-07" db="EMBL/GenBank/DDBJ databases">
        <title>Isolation and Genomic Characterization of a Novel Halophilic Metal-Reducing Deltaproteobacterium from the Deep Subsurface.</title>
        <authorList>
            <person name="Badalamenti J.P."/>
            <person name="Summers Z.M."/>
            <person name="Gralnick J.A."/>
            <person name="Bond D.R."/>
        </authorList>
    </citation>
    <scope>NUCLEOTIDE SEQUENCE [LARGE SCALE GENOMIC DNA]</scope>
    <source>
        <strain evidence="10 11">WTL</strain>
    </source>
</reference>
<evidence type="ECO:0000256" key="3">
    <source>
        <dbReference type="ARBA" id="ARBA00013365"/>
    </source>
</evidence>
<keyword evidence="6 7" id="KW-0269">Exonuclease</keyword>
<sequence>MRILHTSDWHLGRQFHNVSLLDDQRLALEQIIGIIGSRQIDVVVVAGDIYDRSVPPAQAVELLDATVHRICDELQVPLILLAGNHDGPQRLGFASRQLSGAGLHMVGPLWSVPQPILIKGDDGEVAFYPIPYADPATVRHVHGVEVSSHEEAMAYLLDQVLQDNGPTRPCVVIAHCFLAGGEVSESERPLSIGGADQVSPEHFRPFSYAALGHLHGPQFRGAPHIRYSGSPLKYSFSEERQRKSVTLVELDAEGKAAIEQIPLQPRHNMRTLEGSLDALLAAGKDDPHRDDYLLVRLTDTHAILDVMSKLREIYPNVLHLERPGLMARGDGLEVNCDRLKKGELAMFEDFFVQVTGDPLSPEQRQIIADTLDDLHRQES</sequence>
<dbReference type="KEGG" id="des:DSOUD_2483"/>
<evidence type="ECO:0000256" key="2">
    <source>
        <dbReference type="ARBA" id="ARBA00011322"/>
    </source>
</evidence>
<dbReference type="PANTHER" id="PTHR30337:SF0">
    <property type="entry name" value="NUCLEASE SBCCD SUBUNIT D"/>
    <property type="match status" value="1"/>
</dbReference>
<keyword evidence="7" id="KW-0235">DNA replication</keyword>
<dbReference type="AlphaFoldDB" id="A0A0M5ILC2"/>
<keyword evidence="7" id="KW-0255">Endonuclease</keyword>
<comment type="function">
    <text evidence="7">SbcCD cleaves DNA hairpin structures. These structures can inhibit DNA replication and are intermediates in certain DNA recombination reactions. The complex acts as a 3'-&gt;5' double strand exonuclease that can open hairpins. It also has a 5' single-strand endonuclease activity.</text>
</comment>
<dbReference type="OrthoDB" id="9773856at2"/>
<keyword evidence="4 7" id="KW-0540">Nuclease</keyword>
<dbReference type="Pfam" id="PF12320">
    <property type="entry name" value="SbcD_C"/>
    <property type="match status" value="1"/>
</dbReference>
<dbReference type="RefSeq" id="WP_053551262.1">
    <property type="nucleotide sequence ID" value="NZ_CP010802.1"/>
</dbReference>
<dbReference type="NCBIfam" id="TIGR00619">
    <property type="entry name" value="sbcd"/>
    <property type="match status" value="1"/>
</dbReference>
<dbReference type="GO" id="GO:0006310">
    <property type="term" value="P:DNA recombination"/>
    <property type="evidence" value="ECO:0007669"/>
    <property type="project" value="UniProtKB-KW"/>
</dbReference>
<dbReference type="GO" id="GO:0008408">
    <property type="term" value="F:3'-5' exonuclease activity"/>
    <property type="evidence" value="ECO:0007669"/>
    <property type="project" value="InterPro"/>
</dbReference>
<evidence type="ECO:0000256" key="5">
    <source>
        <dbReference type="ARBA" id="ARBA00022801"/>
    </source>
</evidence>
<evidence type="ECO:0000256" key="4">
    <source>
        <dbReference type="ARBA" id="ARBA00022722"/>
    </source>
</evidence>
<protein>
    <recommendedName>
        <fullName evidence="3 7">Nuclease SbcCD subunit D</fullName>
    </recommendedName>
</protein>
<dbReference type="STRING" id="1603606.DSOUD_2483"/>
<dbReference type="GO" id="GO:0004519">
    <property type="term" value="F:endonuclease activity"/>
    <property type="evidence" value="ECO:0007669"/>
    <property type="project" value="UniProtKB-KW"/>
</dbReference>
<dbReference type="EMBL" id="CP010802">
    <property type="protein sequence ID" value="ALC17236.1"/>
    <property type="molecule type" value="Genomic_DNA"/>
</dbReference>
<keyword evidence="7" id="KW-0233">DNA recombination</keyword>
<evidence type="ECO:0000313" key="11">
    <source>
        <dbReference type="Proteomes" id="UP000057158"/>
    </source>
</evidence>